<evidence type="ECO:0000313" key="1">
    <source>
        <dbReference type="EMBL" id="CCX06821.1"/>
    </source>
</evidence>
<accession>U4KXZ7</accession>
<keyword evidence="2" id="KW-1185">Reference proteome</keyword>
<gene>
    <name evidence="1" type="ORF">PCON_06408</name>
</gene>
<evidence type="ECO:0000313" key="2">
    <source>
        <dbReference type="Proteomes" id="UP000018144"/>
    </source>
</evidence>
<organism evidence="1 2">
    <name type="scientific">Pyronema omphalodes (strain CBS 100304)</name>
    <name type="common">Pyronema confluens</name>
    <dbReference type="NCBI Taxonomy" id="1076935"/>
    <lineage>
        <taxon>Eukaryota</taxon>
        <taxon>Fungi</taxon>
        <taxon>Dikarya</taxon>
        <taxon>Ascomycota</taxon>
        <taxon>Pezizomycotina</taxon>
        <taxon>Pezizomycetes</taxon>
        <taxon>Pezizales</taxon>
        <taxon>Pyronemataceae</taxon>
        <taxon>Pyronema</taxon>
    </lineage>
</organism>
<reference evidence="1 2" key="1">
    <citation type="journal article" date="2013" name="PLoS Genet.">
        <title>The genome and development-dependent transcriptomes of Pyronema confluens: a window into fungal evolution.</title>
        <authorList>
            <person name="Traeger S."/>
            <person name="Altegoer F."/>
            <person name="Freitag M."/>
            <person name="Gabaldon T."/>
            <person name="Kempken F."/>
            <person name="Kumar A."/>
            <person name="Marcet-Houben M."/>
            <person name="Poggeler S."/>
            <person name="Stajich J.E."/>
            <person name="Nowrousian M."/>
        </authorList>
    </citation>
    <scope>NUCLEOTIDE SEQUENCE [LARGE SCALE GENOMIC DNA]</scope>
    <source>
        <strain evidence="2">CBS 100304</strain>
        <tissue evidence="1">Vegetative mycelium</tissue>
    </source>
</reference>
<protein>
    <submittedName>
        <fullName evidence="1">Uncharacterized protein</fullName>
    </submittedName>
</protein>
<sequence length="62" mass="6754">MDSHPVDDRKCVPVTTVAEVVAAAWFDTLDKVCEKVGAHSTDAANPDFLHRGTDLLISLSTW</sequence>
<proteinExistence type="predicted"/>
<dbReference type="EMBL" id="HF935315">
    <property type="protein sequence ID" value="CCX06821.1"/>
    <property type="molecule type" value="Genomic_DNA"/>
</dbReference>
<dbReference type="AlphaFoldDB" id="U4KXZ7"/>
<dbReference type="Proteomes" id="UP000018144">
    <property type="component" value="Unassembled WGS sequence"/>
</dbReference>
<name>U4KXZ7_PYROM</name>